<dbReference type="EMBL" id="SRKZ01000007">
    <property type="protein sequence ID" value="TGD77891.1"/>
    <property type="molecule type" value="Genomic_DNA"/>
</dbReference>
<feature type="signal peptide" evidence="1">
    <location>
        <begin position="1"/>
        <end position="39"/>
    </location>
</feature>
<dbReference type="NCBIfam" id="TIGR04183">
    <property type="entry name" value="Por_Secre_tail"/>
    <property type="match status" value="1"/>
</dbReference>
<sequence length="1272" mass="133403">MKTPFRIQKWGDPVRSQAKFLKSAFTMVLLLLSVAQVQAQTSTLVRNPTNASSNVNPGDVVSYTFTVEVTSNGNQTSTVTLTGNAKPASVSGTDNPVYDSGTGIITYPVRDFKKNDPAYARTLNITLKNPEGAGNQMQASGKGGSSIPASSVVTVTINNVAPKASDVAATVTSTGSRIKLPAFVATDDNGEAITYSMTLPSTTLGAFYRVSSGGAAVTGSQTFTSAEANSFYFQPNGSGAGTLSSSYTATSNGNLSSTALYTIKIQVPPTSTNVLAAVMPSTADATTISPLSASPVSGNTITSYTLKTLPLGGKLYLNSTEITAPRSLTATEAGQLSFDPSGARFGDLTFTYTATNNDGLESANTATYTIPVANIPPVAVNDPIVTVTRNQSASISVLVNDTDIDKDASGKGGIVASTVDLNPEEAGIQQTRALANQGTFTVAPSGIVTFVPVNNYAGISTITYTVQDAQGLTSNQASIKVEVKNVTTAYDDSNEVEKNTTVSGNVILNDIDPKNTGFNVTLVAGKNVTHGTLTLNSNGSYTYTPNQGYLGTDSFTYQACDKATPVQCSSATVYLNVYDPAVQCIAATGPNQLVNSSFTNGNVGFNTNYEYKEDLPDVRDELVPETTYGIGYNANNYHNAFRGYGRGGSSTVNNNFMMINATSAIRTLYTQTFKVQPNRYYTFSAYFNNLLPPNSNSKEPEVGFVINGQSTSGTLVIKESPDEWVNYSDVWYSGDNTTATFEIRNLTLDAGGNDIGIDDLYFGTCNAVPVANNTLTSAIPSNTTAATAIAAMDATDSDGTIVSYSIKSLPAFGTLYVNGVAAVVDRAYSPAENGKLTYVPAAGRNGNFTFTFLATDNSGSISNTATYTIPVGNTAPLAQNVTTSPAISNTADITPINPLRATDGDGTIVGYVITSVPNPAHGTLYVGGVRVTTAPQPVQPSQLTQLSFDPTGTYAGDATFTYYALDNDNNQSNTAIYTIPISNQLPVAQNKTAPSMRNTASSTPLSALVATDADGTIASYTIATLPTSGTLTLNGVLVAANQTIRPEQASELSYALAKSATGTFNFTYYATDNLGGISNVATYTLPVGGPLPVELVSFEAKAVGNSAQLNWSTASELHNDRFEVERSSTGEAFVTVGTVKGKGTTSTGVAYRFTDANVRNRVSGTVYYRLKQVDTNGEATYSSVRTVTFNKQEAAISVVPNPATTEATLDLTALPVGQYQVHVFDATGRTVYNSNHVGGQAASLPLGGWPSGMYIVVVRGEAGKFTQRIAKQ</sequence>
<dbReference type="OrthoDB" id="1443240at2"/>
<name>A0A4Z0MED0_9BACT</name>
<feature type="domain" description="Secretion system C-terminal sorting" evidence="2">
    <location>
        <begin position="1199"/>
        <end position="1269"/>
    </location>
</feature>
<evidence type="ECO:0000313" key="3">
    <source>
        <dbReference type="EMBL" id="TGD77891.1"/>
    </source>
</evidence>
<dbReference type="InterPro" id="IPR010221">
    <property type="entry name" value="VCBS_dom"/>
</dbReference>
<dbReference type="InterPro" id="IPR026444">
    <property type="entry name" value="Secre_tail"/>
</dbReference>
<dbReference type="NCBIfam" id="NF012211">
    <property type="entry name" value="tand_rpt_95"/>
    <property type="match status" value="2"/>
</dbReference>
<evidence type="ECO:0000256" key="1">
    <source>
        <dbReference type="SAM" id="SignalP"/>
    </source>
</evidence>
<dbReference type="Pfam" id="PF18962">
    <property type="entry name" value="Por_Secre_tail"/>
    <property type="match status" value="1"/>
</dbReference>
<proteinExistence type="predicted"/>
<keyword evidence="1" id="KW-0732">Signal</keyword>
<keyword evidence="4" id="KW-1185">Reference proteome</keyword>
<organism evidence="3 4">
    <name type="scientific">Hymenobacter wooponensis</name>
    <dbReference type="NCBI Taxonomy" id="1525360"/>
    <lineage>
        <taxon>Bacteria</taxon>
        <taxon>Pseudomonadati</taxon>
        <taxon>Bacteroidota</taxon>
        <taxon>Cytophagia</taxon>
        <taxon>Cytophagales</taxon>
        <taxon>Hymenobacteraceae</taxon>
        <taxon>Hymenobacter</taxon>
    </lineage>
</organism>
<dbReference type="NCBIfam" id="TIGR01965">
    <property type="entry name" value="VCBS_repeat"/>
    <property type="match status" value="1"/>
</dbReference>
<dbReference type="Gene3D" id="2.60.40.3440">
    <property type="match status" value="1"/>
</dbReference>
<dbReference type="Proteomes" id="UP000298284">
    <property type="component" value="Unassembled WGS sequence"/>
</dbReference>
<gene>
    <name evidence="3" type="ORF">EU557_21595</name>
</gene>
<feature type="chain" id="PRO_5021380105" evidence="1">
    <location>
        <begin position="40"/>
        <end position="1272"/>
    </location>
</feature>
<dbReference type="Pfam" id="PF17963">
    <property type="entry name" value="Big_9"/>
    <property type="match status" value="2"/>
</dbReference>
<accession>A0A4Z0MED0</accession>
<comment type="caution">
    <text evidence="3">The sequence shown here is derived from an EMBL/GenBank/DDBJ whole genome shotgun (WGS) entry which is preliminary data.</text>
</comment>
<evidence type="ECO:0000259" key="2">
    <source>
        <dbReference type="Pfam" id="PF18962"/>
    </source>
</evidence>
<evidence type="ECO:0000313" key="4">
    <source>
        <dbReference type="Proteomes" id="UP000298284"/>
    </source>
</evidence>
<reference evidence="3 4" key="1">
    <citation type="submission" date="2019-04" db="EMBL/GenBank/DDBJ databases">
        <authorList>
            <person name="Feng G."/>
            <person name="Zhang J."/>
            <person name="Zhu H."/>
        </authorList>
    </citation>
    <scope>NUCLEOTIDE SEQUENCE [LARGE SCALE GENOMIC DNA]</scope>
    <source>
        <strain evidence="3 4">JCM 19491</strain>
    </source>
</reference>
<dbReference type="AlphaFoldDB" id="A0A4Z0MED0"/>
<protein>
    <submittedName>
        <fullName evidence="3">Tandem-95 repeat protein</fullName>
    </submittedName>
</protein>